<dbReference type="GeneID" id="106012905"/>
<feature type="non-terminal residue" evidence="3">
    <location>
        <position position="336"/>
    </location>
</feature>
<feature type="compositionally biased region" description="Polar residues" evidence="1">
    <location>
        <begin position="61"/>
        <end position="70"/>
    </location>
</feature>
<evidence type="ECO:0000313" key="2">
    <source>
        <dbReference type="Proteomes" id="UP000694888"/>
    </source>
</evidence>
<dbReference type="Proteomes" id="UP000694888">
    <property type="component" value="Unplaced"/>
</dbReference>
<evidence type="ECO:0000256" key="1">
    <source>
        <dbReference type="SAM" id="MobiDB-lite"/>
    </source>
</evidence>
<gene>
    <name evidence="3" type="primary">LOC106012905</name>
</gene>
<feature type="compositionally biased region" description="Polar residues" evidence="1">
    <location>
        <begin position="126"/>
        <end position="138"/>
    </location>
</feature>
<name>A0ABM1A850_APLCA</name>
<feature type="compositionally biased region" description="Basic and acidic residues" evidence="1">
    <location>
        <begin position="71"/>
        <end position="83"/>
    </location>
</feature>
<feature type="compositionally biased region" description="Low complexity" evidence="1">
    <location>
        <begin position="116"/>
        <end position="125"/>
    </location>
</feature>
<feature type="compositionally biased region" description="Polar residues" evidence="1">
    <location>
        <begin position="196"/>
        <end position="205"/>
    </location>
</feature>
<organism evidence="2 3">
    <name type="scientific">Aplysia californica</name>
    <name type="common">California sea hare</name>
    <dbReference type="NCBI Taxonomy" id="6500"/>
    <lineage>
        <taxon>Eukaryota</taxon>
        <taxon>Metazoa</taxon>
        <taxon>Spiralia</taxon>
        <taxon>Lophotrochozoa</taxon>
        <taxon>Mollusca</taxon>
        <taxon>Gastropoda</taxon>
        <taxon>Heterobranchia</taxon>
        <taxon>Euthyneura</taxon>
        <taxon>Tectipleura</taxon>
        <taxon>Aplysiida</taxon>
        <taxon>Aplysioidea</taxon>
        <taxon>Aplysiidae</taxon>
        <taxon>Aplysia</taxon>
    </lineage>
</organism>
<feature type="compositionally biased region" description="Low complexity" evidence="1">
    <location>
        <begin position="308"/>
        <end position="322"/>
    </location>
</feature>
<evidence type="ECO:0000313" key="3">
    <source>
        <dbReference type="RefSeq" id="XP_012942655.1"/>
    </source>
</evidence>
<feature type="compositionally biased region" description="Polar residues" evidence="1">
    <location>
        <begin position="327"/>
        <end position="336"/>
    </location>
</feature>
<accession>A0ABM1A850</accession>
<feature type="compositionally biased region" description="Polar residues" evidence="1">
    <location>
        <begin position="106"/>
        <end position="115"/>
    </location>
</feature>
<sequence>MGLHGASVGSPGNGRDEHRGGSELDDLSWYQDDSPRASTESETGNKETKSSTFKILEKSVKSPTTQLGQETNKETVSDPEGLKIDATAGEESVLNSDVQMDKPVSVFQQPITDPESSSSLSVQSSTLKATTRPSSADSQVLTTKNIISEKATSATLVETNTDNVLAQNLPNSEFADTSTNKSSNLLQGDELITMNDVTSSSDSPLNSTNTGTGSNGSSINYFDPTTEKASHSSSDPTTTSSQQVNNSDKDESGEIRSEEQEVVKKVNSPLDTIDTDGHSKGDALSLHVIYFDDVTEDDLSDSDPQAQSDDVSNSTSVNNSTTEGEDTSLTTACGVR</sequence>
<reference evidence="3" key="1">
    <citation type="submission" date="2025-08" db="UniProtKB">
        <authorList>
            <consortium name="RefSeq"/>
        </authorList>
    </citation>
    <scope>IDENTIFICATION</scope>
</reference>
<feature type="region of interest" description="Disordered" evidence="1">
    <location>
        <begin position="296"/>
        <end position="336"/>
    </location>
</feature>
<feature type="compositionally biased region" description="Low complexity" evidence="1">
    <location>
        <begin position="206"/>
        <end position="218"/>
    </location>
</feature>
<feature type="compositionally biased region" description="Basic and acidic residues" evidence="1">
    <location>
        <begin position="247"/>
        <end position="264"/>
    </location>
</feature>
<feature type="compositionally biased region" description="Low complexity" evidence="1">
    <location>
        <begin position="231"/>
        <end position="241"/>
    </location>
</feature>
<protein>
    <submittedName>
        <fullName evidence="3">Dentin sialophosphoprotein</fullName>
    </submittedName>
</protein>
<feature type="region of interest" description="Disordered" evidence="1">
    <location>
        <begin position="196"/>
        <end position="281"/>
    </location>
</feature>
<proteinExistence type="predicted"/>
<feature type="region of interest" description="Disordered" evidence="1">
    <location>
        <begin position="1"/>
        <end position="138"/>
    </location>
</feature>
<dbReference type="RefSeq" id="XP_012942655.1">
    <property type="nucleotide sequence ID" value="XM_013087201.1"/>
</dbReference>
<feature type="compositionally biased region" description="Basic and acidic residues" evidence="1">
    <location>
        <begin position="43"/>
        <end position="60"/>
    </location>
</feature>
<keyword evidence="2" id="KW-1185">Reference proteome</keyword>